<dbReference type="EMBL" id="CABVLU010000001">
    <property type="protein sequence ID" value="VVT43840.1"/>
    <property type="molecule type" value="Genomic_DNA"/>
</dbReference>
<accession>A0A5E8B4M5</accession>
<evidence type="ECO:0000256" key="1">
    <source>
        <dbReference type="ARBA" id="ARBA00006484"/>
    </source>
</evidence>
<dbReference type="Gene3D" id="3.40.50.720">
    <property type="entry name" value="NAD(P)-binding Rossmann-like Domain"/>
    <property type="match status" value="1"/>
</dbReference>
<reference evidence="3 4" key="1">
    <citation type="submission" date="2019-09" db="EMBL/GenBank/DDBJ databases">
        <authorList>
            <person name="Brejova B."/>
        </authorList>
    </citation>
    <scope>NUCLEOTIDE SEQUENCE [LARGE SCALE GENOMIC DNA]</scope>
</reference>
<dbReference type="RefSeq" id="XP_031850787.1">
    <property type="nucleotide sequence ID" value="XM_031994896.1"/>
</dbReference>
<dbReference type="PRINTS" id="PR00081">
    <property type="entry name" value="GDHRDH"/>
</dbReference>
<sequence>MSFDLGLGLEDSHVLVTGGNGAIGSTTVEAFLAAGARVSVFDIKLRSNTPSQDNNNNNNNDTFRQYQVDISDPQALEQAFAKATQAFGLIHICVALAARDLSYCPHHGSLIDMPFSQFQQTIQTNVHGTFLTVQLWMKQLRDMATSTSRNLSLIIIGSESGHFGELGNPDYAAGKSAVQVGLLQSLRKDLVLVHPRARANAVAPGPVNTAQFQRETNENKDQYWLDCEATTALKRPVSLEGVARAIVFLASETWSGDIMGQVVNVDSGKNGKLLWTREESAKK</sequence>
<dbReference type="OrthoDB" id="47007at2759"/>
<keyword evidence="2" id="KW-0560">Oxidoreductase</keyword>
<proteinExistence type="inferred from homology"/>
<protein>
    <recommendedName>
        <fullName evidence="5">NAD(P)-binding protein</fullName>
    </recommendedName>
</protein>
<dbReference type="InterPro" id="IPR036291">
    <property type="entry name" value="NAD(P)-bd_dom_sf"/>
</dbReference>
<dbReference type="PANTHER" id="PTHR24321">
    <property type="entry name" value="DEHYDROGENASES, SHORT CHAIN"/>
    <property type="match status" value="1"/>
</dbReference>
<evidence type="ECO:0000256" key="2">
    <source>
        <dbReference type="ARBA" id="ARBA00023002"/>
    </source>
</evidence>
<name>A0A5E8B4M5_9ASCO</name>
<dbReference type="Pfam" id="PF13561">
    <property type="entry name" value="adh_short_C2"/>
    <property type="match status" value="1"/>
</dbReference>
<organism evidence="3 4">
    <name type="scientific">Magnusiomyces paraingens</name>
    <dbReference type="NCBI Taxonomy" id="2606893"/>
    <lineage>
        <taxon>Eukaryota</taxon>
        <taxon>Fungi</taxon>
        <taxon>Dikarya</taxon>
        <taxon>Ascomycota</taxon>
        <taxon>Saccharomycotina</taxon>
        <taxon>Dipodascomycetes</taxon>
        <taxon>Dipodascales</taxon>
        <taxon>Dipodascaceae</taxon>
        <taxon>Magnusiomyces</taxon>
    </lineage>
</organism>
<dbReference type="Proteomes" id="UP000398389">
    <property type="component" value="Unassembled WGS sequence"/>
</dbReference>
<dbReference type="CDD" id="cd05233">
    <property type="entry name" value="SDR_c"/>
    <property type="match status" value="1"/>
</dbReference>
<dbReference type="PANTHER" id="PTHR24321:SF8">
    <property type="entry name" value="ESTRADIOL 17-BETA-DEHYDROGENASE 8-RELATED"/>
    <property type="match status" value="1"/>
</dbReference>
<evidence type="ECO:0000313" key="4">
    <source>
        <dbReference type="Proteomes" id="UP000398389"/>
    </source>
</evidence>
<dbReference type="InterPro" id="IPR002347">
    <property type="entry name" value="SDR_fam"/>
</dbReference>
<dbReference type="SUPFAM" id="SSF51735">
    <property type="entry name" value="NAD(P)-binding Rossmann-fold domains"/>
    <property type="match status" value="1"/>
</dbReference>
<dbReference type="GO" id="GO:0016491">
    <property type="term" value="F:oxidoreductase activity"/>
    <property type="evidence" value="ECO:0007669"/>
    <property type="project" value="UniProtKB-KW"/>
</dbReference>
<dbReference type="AlphaFoldDB" id="A0A5E8B4M5"/>
<dbReference type="GeneID" id="43578996"/>
<gene>
    <name evidence="3" type="ORF">SAPINGB_P000172</name>
</gene>
<evidence type="ECO:0008006" key="5">
    <source>
        <dbReference type="Google" id="ProtNLM"/>
    </source>
</evidence>
<evidence type="ECO:0000313" key="3">
    <source>
        <dbReference type="EMBL" id="VVT43840.1"/>
    </source>
</evidence>
<comment type="similarity">
    <text evidence="1">Belongs to the short-chain dehydrogenases/reductases (SDR) family.</text>
</comment>
<keyword evidence="4" id="KW-1185">Reference proteome</keyword>